<dbReference type="Proteomes" id="UP000448235">
    <property type="component" value="Unassembled WGS sequence"/>
</dbReference>
<name>A0A7X4VY26_9GAMM</name>
<dbReference type="AlphaFoldDB" id="A0A7X4VY26"/>
<feature type="transmembrane region" description="Helical" evidence="1">
    <location>
        <begin position="104"/>
        <end position="122"/>
    </location>
</feature>
<organism evidence="2 3">
    <name type="scientific">Halomonas icarae</name>
    <dbReference type="NCBI Taxonomy" id="2691040"/>
    <lineage>
        <taxon>Bacteria</taxon>
        <taxon>Pseudomonadati</taxon>
        <taxon>Pseudomonadota</taxon>
        <taxon>Gammaproteobacteria</taxon>
        <taxon>Oceanospirillales</taxon>
        <taxon>Halomonadaceae</taxon>
        <taxon>Halomonas</taxon>
    </lineage>
</organism>
<feature type="transmembrane region" description="Helical" evidence="1">
    <location>
        <begin position="60"/>
        <end position="83"/>
    </location>
</feature>
<evidence type="ECO:0000313" key="2">
    <source>
        <dbReference type="EMBL" id="NAW11258.1"/>
    </source>
</evidence>
<accession>A0A7X4VY26</accession>
<keyword evidence="1" id="KW-1133">Transmembrane helix</keyword>
<dbReference type="InterPro" id="IPR018723">
    <property type="entry name" value="DUF2254_membrane"/>
</dbReference>
<reference evidence="2 3" key="1">
    <citation type="submission" date="2019-12" db="EMBL/GenBank/DDBJ databases">
        <title>Draft genome sequencing of Halomonas icarensis D1-1.</title>
        <authorList>
            <person name="Pandiyan K."/>
            <person name="Kushwaha P."/>
            <person name="Gowdham M."/>
            <person name="Chakdar H."/>
            <person name="Singh A."/>
            <person name="Kumar M."/>
            <person name="Saxena A.K."/>
        </authorList>
    </citation>
    <scope>NUCLEOTIDE SEQUENCE [LARGE SCALE GENOMIC DNA]</scope>
    <source>
        <strain evidence="2 3">D1-1</strain>
    </source>
</reference>
<protein>
    <submittedName>
        <fullName evidence="2">DUF2254 domain-containing protein</fullName>
    </submittedName>
</protein>
<feature type="transmembrane region" description="Helical" evidence="1">
    <location>
        <begin position="134"/>
        <end position="154"/>
    </location>
</feature>
<dbReference type="EMBL" id="WUTS01000001">
    <property type="protein sequence ID" value="NAW11258.1"/>
    <property type="molecule type" value="Genomic_DNA"/>
</dbReference>
<keyword evidence="1" id="KW-0812">Transmembrane</keyword>
<dbReference type="RefSeq" id="WP_161422105.1">
    <property type="nucleotide sequence ID" value="NZ_JARWMY010000002.1"/>
</dbReference>
<proteinExistence type="predicted"/>
<evidence type="ECO:0000313" key="3">
    <source>
        <dbReference type="Proteomes" id="UP000448235"/>
    </source>
</evidence>
<evidence type="ECO:0000256" key="1">
    <source>
        <dbReference type="SAM" id="Phobius"/>
    </source>
</evidence>
<sequence length="421" mass="46255">MAFKMGYFVNRMKEKLWIKPLFVCVFSVILTFAAKAADQLPIESITPDISKETIETLLSIMAASMLVIATFSVSSMVSAFASASSTATPRSFPLVVSDDVSQNALSMFVGAFIFSIVALIAIKNGFFDKVGRFSLFSLTLISFAIVIVTFIRWVDSIARLGRLGSTIEKVETATINAMNLQLKAPRMGAHQVSNHNWDDEAIYSDEIGYIQNIDMPTLQSIAESLETRIRLNALPGTFSSPGLPLAYIEKGKQHGENVDKENILNAFCIGKNRVFDEDPRFGLVVLSEIASKALSPGINDSGTAIGVIGALVRILKVWDDGLQNTSSEIIYSRLEAPEIKSGDMLEDAFLSISRDGASSLEVGLRLRKAFRSMQHFEDKSIRTHAAAYAALSLKRAKKELSLEEDFNTLEKIKINRNSIST</sequence>
<keyword evidence="3" id="KW-1185">Reference proteome</keyword>
<dbReference type="Pfam" id="PF10011">
    <property type="entry name" value="DUF2254"/>
    <property type="match status" value="1"/>
</dbReference>
<keyword evidence="1" id="KW-0472">Membrane</keyword>
<gene>
    <name evidence="2" type="ORF">GRB80_00135</name>
</gene>
<comment type="caution">
    <text evidence="2">The sequence shown here is derived from an EMBL/GenBank/DDBJ whole genome shotgun (WGS) entry which is preliminary data.</text>
</comment>